<dbReference type="RefSeq" id="WP_142765988.1">
    <property type="nucleotide sequence ID" value="NZ_CP041356.1"/>
</dbReference>
<dbReference type="OrthoDB" id="48775at2"/>
<keyword evidence="1" id="KW-1133">Transmembrane helix</keyword>
<dbReference type="AlphaFoldDB" id="A0A514Z716"/>
<dbReference type="CDD" id="cd00093">
    <property type="entry name" value="HTH_XRE"/>
    <property type="match status" value="1"/>
</dbReference>
<sequence>MNNNPPQIQYLQENLQSIRKIAKWTAEDLSKKIGVTKQTISNLENNRTRMNLTQYIAIRAVLEYEVEKNKENVLLPQVLNVIFDDENSQFSREAHENTEIKDKISMIGAAVAAGITITSIMSMISPLSSTSSTLPKVPNWLKNILK</sequence>
<dbReference type="InterPro" id="IPR001387">
    <property type="entry name" value="Cro/C1-type_HTH"/>
</dbReference>
<gene>
    <name evidence="3" type="ORF">FLP15_03300</name>
</gene>
<proteinExistence type="predicted"/>
<dbReference type="EMBL" id="CP041356">
    <property type="protein sequence ID" value="QDK70374.1"/>
    <property type="molecule type" value="Genomic_DNA"/>
</dbReference>
<dbReference type="Gene3D" id="1.10.260.40">
    <property type="entry name" value="lambda repressor-like DNA-binding domains"/>
    <property type="match status" value="1"/>
</dbReference>
<dbReference type="GO" id="GO:0003677">
    <property type="term" value="F:DNA binding"/>
    <property type="evidence" value="ECO:0007669"/>
    <property type="project" value="InterPro"/>
</dbReference>
<protein>
    <submittedName>
        <fullName evidence="3">Helix-turn-helix transcriptional regulator</fullName>
    </submittedName>
</protein>
<keyword evidence="1" id="KW-0472">Membrane</keyword>
<accession>A0A514Z716</accession>
<feature type="domain" description="HTH cro/C1-type" evidence="2">
    <location>
        <begin position="15"/>
        <end position="69"/>
    </location>
</feature>
<dbReference type="KEGG" id="lack:FLP15_03300"/>
<reference evidence="3 4" key="1">
    <citation type="submission" date="2019-07" db="EMBL/GenBank/DDBJ databases">
        <title>Genome sequencing of KACC 19320.</title>
        <authorList>
            <person name="Heo J."/>
            <person name="Kim S.-J."/>
            <person name="Kim J.-S."/>
            <person name="Hong S.-B."/>
            <person name="Kwon S.-W."/>
        </authorList>
    </citation>
    <scope>NUCLEOTIDE SEQUENCE [LARGE SCALE GENOMIC DNA]</scope>
    <source>
        <strain evidence="3 4">KACC 19320</strain>
    </source>
</reference>
<evidence type="ECO:0000259" key="2">
    <source>
        <dbReference type="PROSITE" id="PS50943"/>
    </source>
</evidence>
<evidence type="ECO:0000313" key="4">
    <source>
        <dbReference type="Proteomes" id="UP000315128"/>
    </source>
</evidence>
<keyword evidence="4" id="KW-1185">Reference proteome</keyword>
<dbReference type="InterPro" id="IPR010982">
    <property type="entry name" value="Lambda_DNA-bd_dom_sf"/>
</dbReference>
<dbReference type="SMART" id="SM00530">
    <property type="entry name" value="HTH_XRE"/>
    <property type="match status" value="1"/>
</dbReference>
<evidence type="ECO:0000313" key="3">
    <source>
        <dbReference type="EMBL" id="QDK70374.1"/>
    </source>
</evidence>
<evidence type="ECO:0000256" key="1">
    <source>
        <dbReference type="SAM" id="Phobius"/>
    </source>
</evidence>
<dbReference type="SUPFAM" id="SSF47413">
    <property type="entry name" value="lambda repressor-like DNA-binding domains"/>
    <property type="match status" value="1"/>
</dbReference>
<dbReference type="Pfam" id="PF01381">
    <property type="entry name" value="HTH_3"/>
    <property type="match status" value="1"/>
</dbReference>
<feature type="transmembrane region" description="Helical" evidence="1">
    <location>
        <begin position="104"/>
        <end position="124"/>
    </location>
</feature>
<dbReference type="PROSITE" id="PS50943">
    <property type="entry name" value="HTH_CROC1"/>
    <property type="match status" value="1"/>
</dbReference>
<keyword evidence="1" id="KW-0812">Transmembrane</keyword>
<dbReference type="Proteomes" id="UP000315128">
    <property type="component" value="Chromosome"/>
</dbReference>
<name>A0A514Z716_9LACT</name>
<organism evidence="3 4">
    <name type="scientific">Lactococcus protaetiae</name>
    <dbReference type="NCBI Taxonomy" id="2592653"/>
    <lineage>
        <taxon>Bacteria</taxon>
        <taxon>Bacillati</taxon>
        <taxon>Bacillota</taxon>
        <taxon>Bacilli</taxon>
        <taxon>Lactobacillales</taxon>
        <taxon>Streptococcaceae</taxon>
        <taxon>Lactococcus</taxon>
    </lineage>
</organism>